<dbReference type="AlphaFoldDB" id="A0A564Z3F9"/>
<keyword evidence="3" id="KW-1185">Reference proteome</keyword>
<feature type="region of interest" description="Disordered" evidence="1">
    <location>
        <begin position="548"/>
        <end position="567"/>
    </location>
</feature>
<dbReference type="EMBL" id="CABIJS010000577">
    <property type="protein sequence ID" value="VUZ53839.1"/>
    <property type="molecule type" value="Genomic_DNA"/>
</dbReference>
<evidence type="ECO:0000313" key="3">
    <source>
        <dbReference type="Proteomes" id="UP000321570"/>
    </source>
</evidence>
<dbReference type="Proteomes" id="UP000321570">
    <property type="component" value="Unassembled WGS sequence"/>
</dbReference>
<evidence type="ECO:0000313" key="2">
    <source>
        <dbReference type="EMBL" id="VUZ53839.1"/>
    </source>
</evidence>
<name>A0A564Z3F9_HYMDI</name>
<feature type="region of interest" description="Disordered" evidence="1">
    <location>
        <begin position="249"/>
        <end position="311"/>
    </location>
</feature>
<evidence type="ECO:0000256" key="1">
    <source>
        <dbReference type="SAM" id="MobiDB-lite"/>
    </source>
</evidence>
<sequence length="582" mass="63800">MPRNTPSPLSETLGFSAMEMNHCDVTEVTSTVPNLVVSRHNTLRSDTSLSPSEFDRMINANFPQVLDAADDIGFETMRSDTTNVTSAGLSTLYLQAKSTSTPSLLAELSLSESTKKAINNLERCLQDIGPESGIGISPADFGEYGSFSDNPQTSSNLLAPPPNEHKWSLNSSLEIGETGSEEEEACQLSLYTAPDTRVERQLYSLDGNRRSSFESVYSPPVVSEQVVNEVIHVPSHKVTVFIQDDTPKIRPVKEITPPPRTPQRTETPAPSSNSVTTSISEIISTPPSEPSPTIPENSDKEIDASSTHSAATLGKEDHIQLAEAVNQSEDSEAESERRGLITTVVTVPIACEGQSGERKDSAKITPKPRIQTVIQRPKNMESIEDDYEWARKIQEIAQWQADVNLAMQNGVSNGTFINSPGDEVGEESIISESHRPKPLKRRNRPVADQKTIIQRPTMVTTRTFECNSQPGPGNKLESMQRLLQPSALSFGENTRNDMFSRRFGISPNPTGNRQTPFPKPLPIPSGNAPELSKSANFKRESPVYHVIDLSKQNGKNSLSPTQVHPKARPRMALPISVRETAI</sequence>
<reference evidence="2 3" key="1">
    <citation type="submission" date="2019-07" db="EMBL/GenBank/DDBJ databases">
        <authorList>
            <person name="Jastrzebski P J."/>
            <person name="Paukszto L."/>
            <person name="Jastrzebski P J."/>
        </authorList>
    </citation>
    <scope>NUCLEOTIDE SEQUENCE [LARGE SCALE GENOMIC DNA]</scope>
    <source>
        <strain evidence="2 3">WMS-il1</strain>
    </source>
</reference>
<feature type="compositionally biased region" description="Polar residues" evidence="1">
    <location>
        <begin position="550"/>
        <end position="562"/>
    </location>
</feature>
<protein>
    <submittedName>
        <fullName evidence="2">Uncharacterized protein</fullName>
    </submittedName>
</protein>
<gene>
    <name evidence="2" type="ORF">WMSIL1_LOCUS12088</name>
</gene>
<feature type="compositionally biased region" description="Low complexity" evidence="1">
    <location>
        <begin position="262"/>
        <end position="286"/>
    </location>
</feature>
<organism evidence="2 3">
    <name type="scientific">Hymenolepis diminuta</name>
    <name type="common">Rat tapeworm</name>
    <dbReference type="NCBI Taxonomy" id="6216"/>
    <lineage>
        <taxon>Eukaryota</taxon>
        <taxon>Metazoa</taxon>
        <taxon>Spiralia</taxon>
        <taxon>Lophotrochozoa</taxon>
        <taxon>Platyhelminthes</taxon>
        <taxon>Cestoda</taxon>
        <taxon>Eucestoda</taxon>
        <taxon>Cyclophyllidea</taxon>
        <taxon>Hymenolepididae</taxon>
        <taxon>Hymenolepis</taxon>
    </lineage>
</organism>
<feature type="region of interest" description="Disordered" evidence="1">
    <location>
        <begin position="139"/>
        <end position="169"/>
    </location>
</feature>
<accession>A0A564Z3F9</accession>
<feature type="compositionally biased region" description="Polar residues" evidence="1">
    <location>
        <begin position="147"/>
        <end position="157"/>
    </location>
</feature>
<proteinExistence type="predicted"/>